<dbReference type="EMBL" id="KQ976885">
    <property type="protein sequence ID" value="KYN07522.1"/>
    <property type="molecule type" value="Genomic_DNA"/>
</dbReference>
<name>A0A195D3Q0_9HYME</name>
<accession>A0A195D3Q0</accession>
<feature type="region of interest" description="Disordered" evidence="1">
    <location>
        <begin position="1"/>
        <end position="28"/>
    </location>
</feature>
<dbReference type="STRING" id="456900.A0A195D3Q0"/>
<sequence>MESMKKNDSSKTQSRDENGKDKCHTYDIDDVQDKIKKVDVKTSSPTSLLARSTLTLPTGVIKPIQSEQVKAKAKTIPSSGSATGKNI</sequence>
<organism evidence="2 3">
    <name type="scientific">Cyphomyrmex costatus</name>
    <dbReference type="NCBI Taxonomy" id="456900"/>
    <lineage>
        <taxon>Eukaryota</taxon>
        <taxon>Metazoa</taxon>
        <taxon>Ecdysozoa</taxon>
        <taxon>Arthropoda</taxon>
        <taxon>Hexapoda</taxon>
        <taxon>Insecta</taxon>
        <taxon>Pterygota</taxon>
        <taxon>Neoptera</taxon>
        <taxon>Endopterygota</taxon>
        <taxon>Hymenoptera</taxon>
        <taxon>Apocrita</taxon>
        <taxon>Aculeata</taxon>
        <taxon>Formicoidea</taxon>
        <taxon>Formicidae</taxon>
        <taxon>Myrmicinae</taxon>
        <taxon>Cyphomyrmex</taxon>
    </lineage>
</organism>
<evidence type="ECO:0000313" key="3">
    <source>
        <dbReference type="Proteomes" id="UP000078542"/>
    </source>
</evidence>
<evidence type="ECO:0000313" key="2">
    <source>
        <dbReference type="EMBL" id="KYN07522.1"/>
    </source>
</evidence>
<proteinExistence type="predicted"/>
<feature type="compositionally biased region" description="Polar residues" evidence="1">
    <location>
        <begin position="76"/>
        <end position="87"/>
    </location>
</feature>
<reference evidence="2 3" key="1">
    <citation type="submission" date="2016-03" db="EMBL/GenBank/DDBJ databases">
        <title>Cyphomyrmex costatus WGS genome.</title>
        <authorList>
            <person name="Nygaard S."/>
            <person name="Hu H."/>
            <person name="Boomsma J."/>
            <person name="Zhang G."/>
        </authorList>
    </citation>
    <scope>NUCLEOTIDE SEQUENCE [LARGE SCALE GENOMIC DNA]</scope>
    <source>
        <strain evidence="2">MS0001</strain>
        <tissue evidence="2">Whole body</tissue>
    </source>
</reference>
<feature type="region of interest" description="Disordered" evidence="1">
    <location>
        <begin position="68"/>
        <end position="87"/>
    </location>
</feature>
<keyword evidence="3" id="KW-1185">Reference proteome</keyword>
<evidence type="ECO:0000256" key="1">
    <source>
        <dbReference type="SAM" id="MobiDB-lite"/>
    </source>
</evidence>
<dbReference type="AlphaFoldDB" id="A0A195D3Q0"/>
<gene>
    <name evidence="2" type="ORF">ALC62_01724</name>
</gene>
<protein>
    <submittedName>
        <fullName evidence="2">Uncharacterized protein</fullName>
    </submittedName>
</protein>
<dbReference type="Proteomes" id="UP000078542">
    <property type="component" value="Unassembled WGS sequence"/>
</dbReference>